<evidence type="ECO:0000256" key="1">
    <source>
        <dbReference type="SAM" id="Phobius"/>
    </source>
</evidence>
<reference evidence="2 3" key="1">
    <citation type="submission" date="2019-02" db="EMBL/GenBank/DDBJ databases">
        <title>Isolation and identification of novel species under the genus Muribaculum.</title>
        <authorList>
            <person name="Miyake S."/>
            <person name="Ding Y."/>
            <person name="Low A."/>
            <person name="Soh M."/>
            <person name="Seedorf H."/>
        </authorList>
    </citation>
    <scope>NUCLEOTIDE SEQUENCE [LARGE SCALE GENOMIC DNA]</scope>
    <source>
        <strain evidence="2 3">TLL-A3</strain>
    </source>
</reference>
<feature type="transmembrane region" description="Helical" evidence="1">
    <location>
        <begin position="12"/>
        <end position="30"/>
    </location>
</feature>
<feature type="transmembrane region" description="Helical" evidence="1">
    <location>
        <begin position="71"/>
        <end position="91"/>
    </location>
</feature>
<keyword evidence="3" id="KW-1185">Reference proteome</keyword>
<protein>
    <submittedName>
        <fullName evidence="2">DUF2752 domain-containing protein</fullName>
    </submittedName>
</protein>
<proteinExistence type="predicted"/>
<sequence length="128" mass="14441">MVAPDNVRNRILLVLAITAALAAGTAYYLIEPSSGLYPRCMFHQLTGLYCPGCGSQRAIHAMLHGNWSQAWSYNAILPFEIVFVAIIAVAWRLRDRYPRLHGILNSRIVIISFLITIIGWTIIRNIQF</sequence>
<dbReference type="InterPro" id="IPR021215">
    <property type="entry name" value="DUF2752"/>
</dbReference>
<dbReference type="Pfam" id="PF10825">
    <property type="entry name" value="DUF2752"/>
    <property type="match status" value="1"/>
</dbReference>
<keyword evidence="1" id="KW-1133">Transmembrane helix</keyword>
<evidence type="ECO:0000313" key="3">
    <source>
        <dbReference type="Proteomes" id="UP000297635"/>
    </source>
</evidence>
<dbReference type="Proteomes" id="UP000297635">
    <property type="component" value="Unassembled WGS sequence"/>
</dbReference>
<gene>
    <name evidence="2" type="ORF">EZ315_04815</name>
</gene>
<comment type="caution">
    <text evidence="2">The sequence shown here is derived from an EMBL/GenBank/DDBJ whole genome shotgun (WGS) entry which is preliminary data.</text>
</comment>
<organism evidence="2 3">
    <name type="scientific">Duncaniella freteri</name>
    <dbReference type="NCBI Taxonomy" id="2530391"/>
    <lineage>
        <taxon>Bacteria</taxon>
        <taxon>Pseudomonadati</taxon>
        <taxon>Bacteroidota</taxon>
        <taxon>Bacteroidia</taxon>
        <taxon>Bacteroidales</taxon>
        <taxon>Muribaculaceae</taxon>
        <taxon>Duncaniella</taxon>
    </lineage>
</organism>
<keyword evidence="1" id="KW-0812">Transmembrane</keyword>
<dbReference type="AlphaFoldDB" id="A0A4Z0VCJ1"/>
<accession>A0A4Z0VCJ1</accession>
<dbReference type="EMBL" id="SJSA01000001">
    <property type="protein sequence ID" value="TGG41000.1"/>
    <property type="molecule type" value="Genomic_DNA"/>
</dbReference>
<keyword evidence="1" id="KW-0472">Membrane</keyword>
<feature type="transmembrane region" description="Helical" evidence="1">
    <location>
        <begin position="103"/>
        <end position="123"/>
    </location>
</feature>
<name>A0A4Z0VCJ1_9BACT</name>
<evidence type="ECO:0000313" key="2">
    <source>
        <dbReference type="EMBL" id="TGG41000.1"/>
    </source>
</evidence>